<evidence type="ECO:0000259" key="3">
    <source>
        <dbReference type="SMART" id="SM00555"/>
    </source>
</evidence>
<dbReference type="Pfam" id="PF08518">
    <property type="entry name" value="GIT_SHD"/>
    <property type="match status" value="2"/>
</dbReference>
<dbReference type="PANTHER" id="PTHR21601:SF0">
    <property type="entry name" value="PROTEIN SPA2-RELATED"/>
    <property type="match status" value="1"/>
</dbReference>
<dbReference type="EMBL" id="KI912119">
    <property type="protein sequence ID" value="ETS75202.1"/>
    <property type="molecule type" value="Genomic_DNA"/>
</dbReference>
<dbReference type="RefSeq" id="XP_007840458.1">
    <property type="nucleotide sequence ID" value="XM_007842267.1"/>
</dbReference>
<dbReference type="FunCoup" id="W3WPX8">
    <property type="interactions" value="157"/>
</dbReference>
<feature type="region of interest" description="Disordered" evidence="2">
    <location>
        <begin position="671"/>
        <end position="769"/>
    </location>
</feature>
<keyword evidence="5" id="KW-1185">Reference proteome</keyword>
<evidence type="ECO:0000313" key="4">
    <source>
        <dbReference type="EMBL" id="ETS75202.1"/>
    </source>
</evidence>
<feature type="region of interest" description="Disordered" evidence="2">
    <location>
        <begin position="1"/>
        <end position="90"/>
    </location>
</feature>
<dbReference type="InterPro" id="IPR056439">
    <property type="entry name" value="VBS_C3G9"/>
</dbReference>
<feature type="compositionally biased region" description="Low complexity" evidence="2">
    <location>
        <begin position="726"/>
        <end position="740"/>
    </location>
</feature>
<feature type="region of interest" description="Disordered" evidence="2">
    <location>
        <begin position="291"/>
        <end position="328"/>
    </location>
</feature>
<dbReference type="Proteomes" id="UP000030651">
    <property type="component" value="Unassembled WGS sequence"/>
</dbReference>
<dbReference type="KEGG" id="pfy:PFICI_13686"/>
<dbReference type="GO" id="GO:0005078">
    <property type="term" value="F:MAP-kinase scaffold activity"/>
    <property type="evidence" value="ECO:0007669"/>
    <property type="project" value="TreeGrafter"/>
</dbReference>
<dbReference type="eggNOG" id="ENOG502QS1N">
    <property type="taxonomic scope" value="Eukaryota"/>
</dbReference>
<dbReference type="InterPro" id="IPR039892">
    <property type="entry name" value="Spa2/Sph1"/>
</dbReference>
<feature type="coiled-coil region" evidence="1">
    <location>
        <begin position="331"/>
        <end position="526"/>
    </location>
</feature>
<evidence type="ECO:0000313" key="5">
    <source>
        <dbReference type="Proteomes" id="UP000030651"/>
    </source>
</evidence>
<gene>
    <name evidence="4" type="ORF">PFICI_13686</name>
</gene>
<dbReference type="OrthoDB" id="5588096at2759"/>
<dbReference type="GO" id="GO:0005826">
    <property type="term" value="C:actomyosin contractile ring"/>
    <property type="evidence" value="ECO:0007669"/>
    <property type="project" value="TreeGrafter"/>
</dbReference>
<feature type="domain" description="GIT Spa2 homology (SHD)" evidence="3">
    <location>
        <begin position="179"/>
        <end position="209"/>
    </location>
</feature>
<sequence>MNSRNAPLSPVSVGGSEYSVGKYQSLDNGDPYNNRAPISPPDSGGANPMMNGFPGPRSVGGPSPPPSVARSSTASGLYAASESGKSMRDENNEVILGVHYVALKKFLQSTSKDGRANPPPNRARDKLLRLSAVQFLELSTDVYDELLRRERLGRSGPGGPKPPPFLQPEDNFHPKRNQARQKLSTLGPPRFRDLATDVFCELERRFEGFARGDIPRVGSPVSVRGASRAGTPVNGLPPRGMRRPSNASSIRSDAPRFNDYPIPPSPGMPPNGFAPQQKQFQSNTIVPNKSTMLEEDDDGNDDGKDSFGLDGARQRKRSSDTGISETDKRLLEESQAQVLDLQAKLDELEDRYKKKDDELNKMLNEERSRASNENAEKAQWDDLKADLENQLAQAKSLSNTLRDDLDRMREDHDVEERQLREQLEEAEAAARNASSMGNRGNADAELQQENQELRMALEEQQQVTEDVRKEAQQFLQEMKVLSEQHTPSWEKQAELHKSIEQLEQEVKDWRNRYARTKTQLRSLRASSLGLTIDQDAAKYVREKGFTEENGLVKDVHVTKFQIAIDELLKRARTDTPDRAIDSMKAVVVAVRRITKDIDASAPRDEDVMAQQQKLKSRVSATANNLITASRNFATAAGISPVSLLDAAASHLVAALVELLRTVKIRATPVGELEDDDDGTMTPVDSTGFFSSRRTTQDENSFPKPPTRGNQSPLDPPPRFMGLGPRESAQSSAYSPISSPRESADQFNSRRSMPRNMPANGIYVDKNPPPAAGGYGAQRLDITMEDLKIYMDNQSDQLVETIQGLVASIRGDAPITQIKEEIGQIAEIVGKIVSETEGTNTDSILIDSLTSCRQRLLEAGDLGSDLVSKGLGPSDREWRMWTQTLPPIAFEIARETKELVESIGRLVMADGDDYS</sequence>
<protein>
    <recommendedName>
        <fullName evidence="3">GIT Spa2 homology (SHD) domain-containing protein</fullName>
    </recommendedName>
</protein>
<dbReference type="InParanoid" id="W3WPX8"/>
<dbReference type="GeneID" id="19278699"/>
<proteinExistence type="predicted"/>
<feature type="domain" description="GIT Spa2 homology (SHD)" evidence="3">
    <location>
        <begin position="123"/>
        <end position="153"/>
    </location>
</feature>
<feature type="region of interest" description="Disordered" evidence="2">
    <location>
        <begin position="217"/>
        <end position="276"/>
    </location>
</feature>
<accession>W3WPX8</accession>
<evidence type="ECO:0000256" key="2">
    <source>
        <dbReference type="SAM" id="MobiDB-lite"/>
    </source>
</evidence>
<feature type="region of interest" description="Disordered" evidence="2">
    <location>
        <begin position="151"/>
        <end position="181"/>
    </location>
</feature>
<dbReference type="AlphaFoldDB" id="W3WPX8"/>
<dbReference type="InterPro" id="IPR013724">
    <property type="entry name" value="GIT_SHD"/>
</dbReference>
<dbReference type="HOGENOM" id="CLU_014631_0_0_1"/>
<dbReference type="Pfam" id="PF23742">
    <property type="entry name" value="VBS_C3G9"/>
    <property type="match status" value="1"/>
</dbReference>
<keyword evidence="1" id="KW-0175">Coiled coil</keyword>
<dbReference type="STRING" id="1229662.W3WPX8"/>
<organism evidence="4 5">
    <name type="scientific">Pestalotiopsis fici (strain W106-1 / CGMCC3.15140)</name>
    <dbReference type="NCBI Taxonomy" id="1229662"/>
    <lineage>
        <taxon>Eukaryota</taxon>
        <taxon>Fungi</taxon>
        <taxon>Dikarya</taxon>
        <taxon>Ascomycota</taxon>
        <taxon>Pezizomycotina</taxon>
        <taxon>Sordariomycetes</taxon>
        <taxon>Xylariomycetidae</taxon>
        <taxon>Amphisphaeriales</taxon>
        <taxon>Sporocadaceae</taxon>
        <taxon>Pestalotiopsis</taxon>
    </lineage>
</organism>
<reference evidence="5" key="1">
    <citation type="journal article" date="2015" name="BMC Genomics">
        <title>Genomic and transcriptomic analysis of the endophytic fungus Pestalotiopsis fici reveals its lifestyle and high potential for synthesis of natural products.</title>
        <authorList>
            <person name="Wang X."/>
            <person name="Zhang X."/>
            <person name="Liu L."/>
            <person name="Xiang M."/>
            <person name="Wang W."/>
            <person name="Sun X."/>
            <person name="Che Y."/>
            <person name="Guo L."/>
            <person name="Liu G."/>
            <person name="Guo L."/>
            <person name="Wang C."/>
            <person name="Yin W.B."/>
            <person name="Stadler M."/>
            <person name="Zhang X."/>
            <person name="Liu X."/>
        </authorList>
    </citation>
    <scope>NUCLEOTIDE SEQUENCE [LARGE SCALE GENOMIC DNA]</scope>
    <source>
        <strain evidence="5">W106-1 / CGMCC3.15140</strain>
    </source>
</reference>
<dbReference type="GO" id="GO:1902716">
    <property type="term" value="C:cell cortex of growing cell tip"/>
    <property type="evidence" value="ECO:0007669"/>
    <property type="project" value="TreeGrafter"/>
</dbReference>
<feature type="compositionally biased region" description="Polar residues" evidence="2">
    <location>
        <begin position="682"/>
        <end position="699"/>
    </location>
</feature>
<dbReference type="OMA" id="VPNKSIM"/>
<evidence type="ECO:0000256" key="1">
    <source>
        <dbReference type="SAM" id="Coils"/>
    </source>
</evidence>
<dbReference type="SMART" id="SM00555">
    <property type="entry name" value="GIT"/>
    <property type="match status" value="2"/>
</dbReference>
<name>W3WPX8_PESFW</name>
<dbReference type="PANTHER" id="PTHR21601">
    <property type="entry name" value="SPA2 PROTEIN"/>
    <property type="match status" value="1"/>
</dbReference>